<evidence type="ECO:0000256" key="6">
    <source>
        <dbReference type="ARBA" id="ARBA00022737"/>
    </source>
</evidence>
<dbReference type="AlphaFoldDB" id="A0A024GG87"/>
<feature type="region of interest" description="Disordered" evidence="15">
    <location>
        <begin position="1"/>
        <end position="77"/>
    </location>
</feature>
<evidence type="ECO:0000259" key="17">
    <source>
        <dbReference type="PROSITE" id="PS50011"/>
    </source>
</evidence>
<keyword evidence="9" id="KW-0106">Calcium</keyword>
<dbReference type="STRING" id="65357.A0A024GG87"/>
<comment type="cofactor">
    <cofactor evidence="1">
        <name>Mg(2+)</name>
        <dbReference type="ChEBI" id="CHEBI:18420"/>
    </cofactor>
</comment>
<dbReference type="InParanoid" id="A0A024GG87"/>
<evidence type="ECO:0000256" key="13">
    <source>
        <dbReference type="ARBA" id="ARBA00048679"/>
    </source>
</evidence>
<dbReference type="GO" id="GO:0004674">
    <property type="term" value="F:protein serine/threonine kinase activity"/>
    <property type="evidence" value="ECO:0007669"/>
    <property type="project" value="UniProtKB-KW"/>
</dbReference>
<dbReference type="InterPro" id="IPR011993">
    <property type="entry name" value="PH-like_dom_sf"/>
</dbReference>
<dbReference type="InterPro" id="IPR008271">
    <property type="entry name" value="Ser/Thr_kinase_AS"/>
</dbReference>
<evidence type="ECO:0000256" key="3">
    <source>
        <dbReference type="ARBA" id="ARBA00022527"/>
    </source>
</evidence>
<comment type="caution">
    <text evidence="18">The sequence shown here is derived from an EMBL/GenBank/DDBJ whole genome shotgun (WGS) entry which is preliminary data.</text>
</comment>
<name>A0A024GG87_9STRA</name>
<dbReference type="InterPro" id="IPR017441">
    <property type="entry name" value="Protein_kinase_ATP_BS"/>
</dbReference>
<comment type="catalytic activity">
    <reaction evidence="13">
        <text>L-seryl-[protein] + ATP = O-phospho-L-seryl-[protein] + ADP + H(+)</text>
        <dbReference type="Rhea" id="RHEA:17989"/>
        <dbReference type="Rhea" id="RHEA-COMP:9863"/>
        <dbReference type="Rhea" id="RHEA-COMP:11604"/>
        <dbReference type="ChEBI" id="CHEBI:15378"/>
        <dbReference type="ChEBI" id="CHEBI:29999"/>
        <dbReference type="ChEBI" id="CHEBI:30616"/>
        <dbReference type="ChEBI" id="CHEBI:83421"/>
        <dbReference type="ChEBI" id="CHEBI:456216"/>
        <dbReference type="EC" id="2.7.11.1"/>
    </reaction>
</comment>
<dbReference type="PANTHER" id="PTHR24347">
    <property type="entry name" value="SERINE/THREONINE-PROTEIN KINASE"/>
    <property type="match status" value="1"/>
</dbReference>
<protein>
    <recommendedName>
        <fullName evidence="2">non-specific serine/threonine protein kinase</fullName>
        <ecNumber evidence="2">2.7.11.1</ecNumber>
    </recommendedName>
</protein>
<dbReference type="PROSITE" id="PS00107">
    <property type="entry name" value="PROTEIN_KINASE_ATP"/>
    <property type="match status" value="1"/>
</dbReference>
<evidence type="ECO:0000313" key="19">
    <source>
        <dbReference type="Proteomes" id="UP000053237"/>
    </source>
</evidence>
<dbReference type="SMART" id="SM00233">
    <property type="entry name" value="PH"/>
    <property type="match status" value="1"/>
</dbReference>
<keyword evidence="4" id="KW-0808">Transferase</keyword>
<keyword evidence="3" id="KW-0723">Serine/threonine-protein kinase</keyword>
<evidence type="ECO:0000256" key="5">
    <source>
        <dbReference type="ARBA" id="ARBA00022723"/>
    </source>
</evidence>
<dbReference type="PROSITE" id="PS00108">
    <property type="entry name" value="PROTEIN_KINASE_ST"/>
    <property type="match status" value="1"/>
</dbReference>
<evidence type="ECO:0000256" key="11">
    <source>
        <dbReference type="ARBA" id="ARBA00024334"/>
    </source>
</evidence>
<feature type="compositionally biased region" description="Acidic residues" evidence="15">
    <location>
        <begin position="1"/>
        <end position="11"/>
    </location>
</feature>
<dbReference type="Pfam" id="PF00069">
    <property type="entry name" value="Pkinase"/>
    <property type="match status" value="1"/>
</dbReference>
<dbReference type="GO" id="GO:0005524">
    <property type="term" value="F:ATP binding"/>
    <property type="evidence" value="ECO:0007669"/>
    <property type="project" value="UniProtKB-UniRule"/>
</dbReference>
<feature type="compositionally biased region" description="Low complexity" evidence="15">
    <location>
        <begin position="522"/>
        <end position="536"/>
    </location>
</feature>
<dbReference type="PROSITE" id="PS50003">
    <property type="entry name" value="PH_DOMAIN"/>
    <property type="match status" value="1"/>
</dbReference>
<accession>A0A024GG87</accession>
<dbReference type="CDD" id="cd05117">
    <property type="entry name" value="STKc_CAMK"/>
    <property type="match status" value="1"/>
</dbReference>
<comment type="catalytic activity">
    <reaction evidence="12">
        <text>L-threonyl-[protein] + ATP = O-phospho-L-threonyl-[protein] + ADP + H(+)</text>
        <dbReference type="Rhea" id="RHEA:46608"/>
        <dbReference type="Rhea" id="RHEA-COMP:11060"/>
        <dbReference type="Rhea" id="RHEA-COMP:11605"/>
        <dbReference type="ChEBI" id="CHEBI:15378"/>
        <dbReference type="ChEBI" id="CHEBI:30013"/>
        <dbReference type="ChEBI" id="CHEBI:30616"/>
        <dbReference type="ChEBI" id="CHEBI:61977"/>
        <dbReference type="ChEBI" id="CHEBI:456216"/>
        <dbReference type="EC" id="2.7.11.1"/>
    </reaction>
</comment>
<keyword evidence="7 14" id="KW-0547">Nucleotide-binding</keyword>
<dbReference type="EMBL" id="CAIX01000105">
    <property type="protein sequence ID" value="CCI45719.1"/>
    <property type="molecule type" value="Genomic_DNA"/>
</dbReference>
<dbReference type="FunFam" id="1.10.510.10:FF:000571">
    <property type="entry name" value="Maternal embryonic leucine zipper kinase"/>
    <property type="match status" value="1"/>
</dbReference>
<reference evidence="18 19" key="1">
    <citation type="submission" date="2012-05" db="EMBL/GenBank/DDBJ databases">
        <title>Recombination and specialization in a pathogen metapopulation.</title>
        <authorList>
            <person name="Gardiner A."/>
            <person name="Kemen E."/>
            <person name="Schultz-Larsen T."/>
            <person name="MacLean D."/>
            <person name="Van Oosterhout C."/>
            <person name="Jones J.D.G."/>
        </authorList>
    </citation>
    <scope>NUCLEOTIDE SEQUENCE [LARGE SCALE GENOMIC DNA]</scope>
    <source>
        <strain evidence="18 19">Ac Nc2</strain>
    </source>
</reference>
<feature type="compositionally biased region" description="Basic and acidic residues" evidence="15">
    <location>
        <begin position="12"/>
        <end position="21"/>
    </location>
</feature>
<evidence type="ECO:0000256" key="10">
    <source>
        <dbReference type="ARBA" id="ARBA00022840"/>
    </source>
</evidence>
<keyword evidence="6" id="KW-0677">Repeat</keyword>
<dbReference type="SMART" id="SM00220">
    <property type="entry name" value="S_TKc"/>
    <property type="match status" value="1"/>
</dbReference>
<evidence type="ECO:0000256" key="2">
    <source>
        <dbReference type="ARBA" id="ARBA00012513"/>
    </source>
</evidence>
<dbReference type="SUPFAM" id="SSF50729">
    <property type="entry name" value="PH domain-like"/>
    <property type="match status" value="1"/>
</dbReference>
<keyword evidence="5" id="KW-0479">Metal-binding</keyword>
<dbReference type="Gene3D" id="2.30.29.30">
    <property type="entry name" value="Pleckstrin-homology domain (PH domain)/Phosphotyrosine-binding domain (PTB)"/>
    <property type="match status" value="1"/>
</dbReference>
<dbReference type="GO" id="GO:0046872">
    <property type="term" value="F:metal ion binding"/>
    <property type="evidence" value="ECO:0007669"/>
    <property type="project" value="UniProtKB-KW"/>
</dbReference>
<evidence type="ECO:0000256" key="9">
    <source>
        <dbReference type="ARBA" id="ARBA00022837"/>
    </source>
</evidence>
<dbReference type="InterPro" id="IPR000719">
    <property type="entry name" value="Prot_kinase_dom"/>
</dbReference>
<gene>
    <name evidence="18" type="ORF">BN9_066160</name>
</gene>
<feature type="region of interest" description="Disordered" evidence="15">
    <location>
        <begin position="515"/>
        <end position="551"/>
    </location>
</feature>
<comment type="similarity">
    <text evidence="11">Belongs to the protein kinase superfamily. Ser/Thr protein kinase family. CDPK subfamily.</text>
</comment>
<evidence type="ECO:0000256" key="15">
    <source>
        <dbReference type="SAM" id="MobiDB-lite"/>
    </source>
</evidence>
<keyword evidence="8" id="KW-0418">Kinase</keyword>
<dbReference type="EC" id="2.7.11.1" evidence="2"/>
<organism evidence="18 19">
    <name type="scientific">Albugo candida</name>
    <dbReference type="NCBI Taxonomy" id="65357"/>
    <lineage>
        <taxon>Eukaryota</taxon>
        <taxon>Sar</taxon>
        <taxon>Stramenopiles</taxon>
        <taxon>Oomycota</taxon>
        <taxon>Peronosporomycetes</taxon>
        <taxon>Albuginales</taxon>
        <taxon>Albuginaceae</taxon>
        <taxon>Albugo</taxon>
    </lineage>
</organism>
<dbReference type="FunFam" id="3.30.200.20:FF:000315">
    <property type="entry name" value="Calcium-dependent protein kinase 3"/>
    <property type="match status" value="1"/>
</dbReference>
<evidence type="ECO:0000256" key="8">
    <source>
        <dbReference type="ARBA" id="ARBA00022777"/>
    </source>
</evidence>
<evidence type="ECO:0000313" key="18">
    <source>
        <dbReference type="EMBL" id="CCI45719.1"/>
    </source>
</evidence>
<dbReference type="Proteomes" id="UP000053237">
    <property type="component" value="Unassembled WGS sequence"/>
</dbReference>
<feature type="binding site" evidence="14">
    <location>
        <position position="586"/>
    </location>
    <ligand>
        <name>ATP</name>
        <dbReference type="ChEBI" id="CHEBI:30616"/>
    </ligand>
</feature>
<keyword evidence="10 14" id="KW-0067">ATP-binding</keyword>
<sequence>MHQEVVEEECKENETNRKMDDSEYSATTPSHHRKISSSTASLEQFAGRRAQMRRQSAHGVTFGSDASLRQHKSRISSTASFSSLNKFLKRRHPTISHRAPSSTKRAGDENINLQQLSANSNATVIFPPPATSLPSTASISIANIHPSSQTVQVENGSETVLMKGVLHKRRAILKSWTKLYFVVTNNFLRYYKLKGMNGLCSSSLSLTGTSLYSDTLQNAKDGTLGRISVNDRFSLRGEIARQDVIQVESLDDSWKPHRLFCFVIVLRKRSGRKKTKQIQLHSGALKENNVERNRVNSSQSIIENVTEFTDRRRNYSWIPGNGKKHSTKGIPEARVLLYLQASSEQERLKWIQVVQRWIRQESPMSGNDFHANMEEVSGHEILSYLVESNSSRAQDQGNTQHMNYGGLSLAAQAARRIDDEYPVVASLLRDMIECNLADEMVFILDQLLGEMKEGWATNLRYMKKLVAAAGSAKLEVNPDIWINPVKDAYGRIMRLLASVDAARIASGASYTSGLTPPTVRRNVSGSSSQSNHNPSSQARGTGTRSNSETEHSFHRIYRVGRKLGSGSFSIVYIATHRETKKQVAVKCISKSELDEADVDALKQEVEVMATLNHPNLVPLLDYFNEARHYYIVTPLCTGGELFDDLVKRKSYTEEDARCLMKKLACALVYVHNRGIVHRDLKPENILLKTSAPGAEVMIADFGFARFLRTESGNHRPGTACGTPGYVAPEVVRGSSYGAEVDCWSLGVILYILLCGYAPFPGKNHSVILEKVVRGDYRFQSPDWDHISSEARDLVSRLINVDPTKRLTACEILQHPWMNPSDMVALTSTSDVKTRLNQIYSDLSPALTHMRKNHTAWDRPKAVSGLLERISTTAKEKHNFEYFDFDLELDEELILEEKNDGDAEEDLYRTENTETISNLCRIES</sequence>
<keyword evidence="19" id="KW-1185">Reference proteome</keyword>
<dbReference type="OrthoDB" id="40902at2759"/>
<feature type="domain" description="PH" evidence="16">
    <location>
        <begin position="159"/>
        <end position="359"/>
    </location>
</feature>
<dbReference type="InterPro" id="IPR001849">
    <property type="entry name" value="PH_domain"/>
</dbReference>
<evidence type="ECO:0000256" key="12">
    <source>
        <dbReference type="ARBA" id="ARBA00047899"/>
    </source>
</evidence>
<dbReference type="SUPFAM" id="SSF56112">
    <property type="entry name" value="Protein kinase-like (PK-like)"/>
    <property type="match status" value="1"/>
</dbReference>
<evidence type="ECO:0000256" key="1">
    <source>
        <dbReference type="ARBA" id="ARBA00001946"/>
    </source>
</evidence>
<dbReference type="Gene3D" id="1.10.510.10">
    <property type="entry name" value="Transferase(Phosphotransferase) domain 1"/>
    <property type="match status" value="1"/>
</dbReference>
<dbReference type="PROSITE" id="PS50011">
    <property type="entry name" value="PROTEIN_KINASE_DOM"/>
    <property type="match status" value="1"/>
</dbReference>
<dbReference type="InterPro" id="IPR011009">
    <property type="entry name" value="Kinase-like_dom_sf"/>
</dbReference>
<evidence type="ECO:0000256" key="4">
    <source>
        <dbReference type="ARBA" id="ARBA00022679"/>
    </source>
</evidence>
<evidence type="ECO:0000256" key="14">
    <source>
        <dbReference type="PROSITE-ProRule" id="PRU10141"/>
    </source>
</evidence>
<proteinExistence type="inferred from homology"/>
<feature type="compositionally biased region" description="Polar residues" evidence="15">
    <location>
        <begin position="537"/>
        <end position="546"/>
    </location>
</feature>
<feature type="domain" description="Protein kinase" evidence="17">
    <location>
        <begin position="557"/>
        <end position="817"/>
    </location>
</feature>
<evidence type="ECO:0000259" key="16">
    <source>
        <dbReference type="PROSITE" id="PS50003"/>
    </source>
</evidence>
<evidence type="ECO:0000256" key="7">
    <source>
        <dbReference type="ARBA" id="ARBA00022741"/>
    </source>
</evidence>